<dbReference type="AlphaFoldDB" id="A0A809SB05"/>
<proteinExistence type="predicted"/>
<reference evidence="1" key="1">
    <citation type="journal article" name="DNA Res.">
        <title>The physiological potential of anammox bacteria as revealed by their core genome structure.</title>
        <authorList>
            <person name="Okubo T."/>
            <person name="Toyoda A."/>
            <person name="Fukuhara K."/>
            <person name="Uchiyama I."/>
            <person name="Harigaya Y."/>
            <person name="Kuroiwa M."/>
            <person name="Suzuki T."/>
            <person name="Murakami Y."/>
            <person name="Suwa Y."/>
            <person name="Takami H."/>
        </authorList>
    </citation>
    <scope>NUCLEOTIDE SEQUENCE</scope>
    <source>
        <strain evidence="1">317325-2</strain>
    </source>
</reference>
<name>A0A809SB05_9BACT</name>
<dbReference type="Proteomes" id="UP000662873">
    <property type="component" value="Chromosome"/>
</dbReference>
<dbReference type="EMBL" id="AP021858">
    <property type="protein sequence ID" value="BBO24661.1"/>
    <property type="molecule type" value="Genomic_DNA"/>
</dbReference>
<sequence>MKYRIWLGRPSSLKLVKRATATLAIAAFLTVSVLALDYFRLRGEAEDLRTKASGLQDRIDSSLELLDKAKGIEETPSPKGLESVAATRNYLQNVAVEWNCVLQEFHAGAEIAPYLSRFRFDAEQNGWGQIEAQAVIQGTAANVLGALGALKKCDVPLEFNVVEVTRQSVSRTGVAVLAAAIQFRIVTPGVTG</sequence>
<gene>
    <name evidence="1" type="ORF">NPRO_22560</name>
</gene>
<evidence type="ECO:0000313" key="2">
    <source>
        <dbReference type="Proteomes" id="UP000662873"/>
    </source>
</evidence>
<accession>A0A809SB05</accession>
<dbReference type="KEGG" id="npy:NPRO_22560"/>
<organism evidence="1 2">
    <name type="scientific">Candidatus Nitrosymbiomonas proteolyticus</name>
    <dbReference type="NCBI Taxonomy" id="2608984"/>
    <lineage>
        <taxon>Bacteria</taxon>
        <taxon>Bacillati</taxon>
        <taxon>Armatimonadota</taxon>
        <taxon>Armatimonadota incertae sedis</taxon>
        <taxon>Candidatus Nitrosymbiomonas</taxon>
    </lineage>
</organism>
<evidence type="ECO:0000313" key="1">
    <source>
        <dbReference type="EMBL" id="BBO24661.1"/>
    </source>
</evidence>
<protein>
    <submittedName>
        <fullName evidence="1">Uncharacterized protein</fullName>
    </submittedName>
</protein>